<dbReference type="GeneID" id="190428"/>
<dbReference type="Proteomes" id="UP000001940">
    <property type="component" value="Chromosome IV"/>
</dbReference>
<evidence type="ECO:0000313" key="2">
    <source>
        <dbReference type="Proteomes" id="UP000001940"/>
    </source>
</evidence>
<dbReference type="UCSC" id="Y59H11AR.3">
    <property type="organism name" value="c. elegans"/>
</dbReference>
<proteinExistence type="predicted"/>
<dbReference type="Bgee" id="WBGene00022011">
    <property type="expression patterns" value="Expressed in material anatomical entity and 2 other cell types or tissues"/>
</dbReference>
<dbReference type="FunCoup" id="Q9N322">
    <property type="interactions" value="268"/>
</dbReference>
<dbReference type="PANTHER" id="PTHR21479:SF25">
    <property type="entry name" value="APYRASE-RELATED"/>
    <property type="match status" value="1"/>
</dbReference>
<name>Q9N322_CAEEL</name>
<dbReference type="CTD" id="190428"/>
<dbReference type="InterPro" id="IPR008588">
    <property type="entry name" value="DUF870_CAE_spp"/>
</dbReference>
<reference evidence="1 2" key="1">
    <citation type="journal article" date="1998" name="Science">
        <title>Genome sequence of the nematode C. elegans: a platform for investigating biology.</title>
        <authorList>
            <consortium name="The C. elegans sequencing consortium"/>
            <person name="Sulson J.E."/>
            <person name="Waterston R."/>
        </authorList>
    </citation>
    <scope>NUCLEOTIDE SEQUENCE [LARGE SCALE GENOMIC DNA]</scope>
    <source>
        <strain evidence="1 2">Bristol N2</strain>
    </source>
</reference>
<sequence length="132" mass="14871">MCIAFKLFDVDATTRFHFNGTIICRTPLEGSFVQMLAVYEDDLTSDDLLGATTNFVRTETGMAFSIDVTDDGDGAYDTDYEISFLIKHNCTHNGETIETRVEVKSFPVVNGDLYHTEHVNLSRFLDNCILKN</sequence>
<dbReference type="EMBL" id="BX284604">
    <property type="protein sequence ID" value="CCD71146.2"/>
    <property type="molecule type" value="Genomic_DNA"/>
</dbReference>
<dbReference type="Gene3D" id="2.60.40.3330">
    <property type="match status" value="1"/>
</dbReference>
<evidence type="ECO:0000313" key="3">
    <source>
        <dbReference type="WormBase" id="Y59H11AR.3"/>
    </source>
</evidence>
<dbReference type="AGR" id="WB:WBGene00022011"/>
<dbReference type="Pfam" id="PF05912">
    <property type="entry name" value="DUF870"/>
    <property type="match status" value="1"/>
</dbReference>
<protein>
    <submittedName>
        <fullName evidence="1">ZP domain-containing protein</fullName>
    </submittedName>
</protein>
<dbReference type="RefSeq" id="NP_501466.2">
    <property type="nucleotide sequence ID" value="NM_069065.2"/>
</dbReference>
<keyword evidence="2" id="KW-1185">Reference proteome</keyword>
<dbReference type="KEGG" id="cel:CELE_Y59H11AR.3"/>
<evidence type="ECO:0000313" key="1">
    <source>
        <dbReference type="EMBL" id="CCD71146.2"/>
    </source>
</evidence>
<organism evidence="1 2">
    <name type="scientific">Caenorhabditis elegans</name>
    <dbReference type="NCBI Taxonomy" id="6239"/>
    <lineage>
        <taxon>Eukaryota</taxon>
        <taxon>Metazoa</taxon>
        <taxon>Ecdysozoa</taxon>
        <taxon>Nematoda</taxon>
        <taxon>Chromadorea</taxon>
        <taxon>Rhabditida</taxon>
        <taxon>Rhabditina</taxon>
        <taxon>Rhabditomorpha</taxon>
        <taxon>Rhabditoidea</taxon>
        <taxon>Rhabditidae</taxon>
        <taxon>Peloderinae</taxon>
        <taxon>Caenorhabditis</taxon>
    </lineage>
</organism>
<dbReference type="InParanoid" id="Q9N322"/>
<dbReference type="HOGENOM" id="CLU_134609_1_0_1"/>
<dbReference type="WormBase" id="Y59H11AR.3">
    <property type="protein sequence ID" value="CE49703"/>
    <property type="gene ID" value="WBGene00022011"/>
</dbReference>
<dbReference type="AlphaFoldDB" id="Q9N322"/>
<gene>
    <name evidence="1" type="ORF">CELE_Y59H11AR.3</name>
    <name evidence="1 3" type="ORF">Y59H11AR.3</name>
</gene>
<dbReference type="PANTHER" id="PTHR21479">
    <property type="match status" value="1"/>
</dbReference>
<dbReference type="InterPro" id="IPR038479">
    <property type="entry name" value="Transthyretin-like_sf"/>
</dbReference>
<accession>Q9N322</accession>